<protein>
    <recommendedName>
        <fullName evidence="12">RanBP2-type domain-containing protein</fullName>
    </recommendedName>
</protein>
<evidence type="ECO:0000256" key="4">
    <source>
        <dbReference type="ARBA" id="ARBA00023054"/>
    </source>
</evidence>
<evidence type="ECO:0000259" key="9">
    <source>
        <dbReference type="PROSITE" id="PS51140"/>
    </source>
</evidence>
<evidence type="ECO:0000256" key="2">
    <source>
        <dbReference type="ARBA" id="ARBA00022771"/>
    </source>
</evidence>
<dbReference type="EMBL" id="JXJN01002306">
    <property type="status" value="NOT_ANNOTATED_CDS"/>
    <property type="molecule type" value="Genomic_DNA"/>
</dbReference>
<evidence type="ECO:0000256" key="7">
    <source>
        <dbReference type="SAM" id="MobiDB-lite"/>
    </source>
</evidence>
<name>A0A1B0ARC0_9MUSC</name>
<feature type="compositionally biased region" description="Low complexity" evidence="7">
    <location>
        <begin position="17"/>
        <end position="40"/>
    </location>
</feature>
<feature type="coiled-coil region" evidence="6">
    <location>
        <begin position="145"/>
        <end position="212"/>
    </location>
</feature>
<dbReference type="AlphaFoldDB" id="A0A1B0ARC0"/>
<evidence type="ECO:0000256" key="6">
    <source>
        <dbReference type="SAM" id="Coils"/>
    </source>
</evidence>
<evidence type="ECO:0000313" key="10">
    <source>
        <dbReference type="EnsemblMetazoa" id="GPPI005685-PA"/>
    </source>
</evidence>
<dbReference type="GO" id="GO:0008270">
    <property type="term" value="F:zinc ion binding"/>
    <property type="evidence" value="ECO:0007669"/>
    <property type="project" value="UniProtKB-KW"/>
</dbReference>
<keyword evidence="2 5" id="KW-0863">Zinc-finger</keyword>
<dbReference type="EnsemblMetazoa" id="GPPI005685-RA">
    <property type="protein sequence ID" value="GPPI005685-PA"/>
    <property type="gene ID" value="GPPI005685"/>
</dbReference>
<dbReference type="EMBL" id="JXJN01002305">
    <property type="status" value="NOT_ANNOTATED_CDS"/>
    <property type="molecule type" value="Genomic_DNA"/>
</dbReference>
<reference evidence="11" key="1">
    <citation type="submission" date="2015-01" db="EMBL/GenBank/DDBJ databases">
        <authorList>
            <person name="Aksoy S."/>
            <person name="Warren W."/>
            <person name="Wilson R.K."/>
        </authorList>
    </citation>
    <scope>NUCLEOTIDE SEQUENCE [LARGE SCALE GENOMIC DNA]</scope>
    <source>
        <strain evidence="11">IAEA</strain>
    </source>
</reference>
<dbReference type="PROSITE" id="PS51140">
    <property type="entry name" value="CUE"/>
    <property type="match status" value="1"/>
</dbReference>
<keyword evidence="11" id="KW-1185">Reference proteome</keyword>
<keyword evidence="3" id="KW-0862">Zinc</keyword>
<evidence type="ECO:0008006" key="12">
    <source>
        <dbReference type="Google" id="ProtNLM"/>
    </source>
</evidence>
<evidence type="ECO:0000313" key="11">
    <source>
        <dbReference type="Proteomes" id="UP000092460"/>
    </source>
</evidence>
<dbReference type="Proteomes" id="UP000092460">
    <property type="component" value="Unassembled WGS sequence"/>
</dbReference>
<dbReference type="GO" id="GO:0043130">
    <property type="term" value="F:ubiquitin binding"/>
    <property type="evidence" value="ECO:0007669"/>
    <property type="project" value="InterPro"/>
</dbReference>
<feature type="domain" description="RanBP2-type" evidence="8">
    <location>
        <begin position="325"/>
        <end position="354"/>
    </location>
</feature>
<evidence type="ECO:0000259" key="8">
    <source>
        <dbReference type="PROSITE" id="PS50199"/>
    </source>
</evidence>
<feature type="compositionally biased region" description="Polar residues" evidence="7">
    <location>
        <begin position="245"/>
        <end position="270"/>
    </location>
</feature>
<evidence type="ECO:0000256" key="3">
    <source>
        <dbReference type="ARBA" id="ARBA00022833"/>
    </source>
</evidence>
<dbReference type="InterPro" id="IPR041911">
    <property type="entry name" value="TAB2/3_CUE"/>
</dbReference>
<sequence>MAAKPPKPPGNLIKFVSSPNNNNNNSNSNSDSNENNLPSPALSVAGESKSCSLQPSKVATNCNCRNIAIMHLFHEMKQEFPTLPDTVVAQCVNENCHQRENCIQMLRQELELNPIPAQTYPAKVLHPSIANSTTTSAHNFLAEVLQRQKKKRDKLAAVLRENKRRLNQVKEEINVLTEPVEPGFSEMLENDVKRLRIECQAMLNEIENVRRCSGDNNSYFSQHQQLSTQSQSFPRQRFNRPPATRPQSPSHQTSLDFIQHHSSTSTSRPSAQHHNHMSSAIGSQSILLPETHQCFHHSPYLHDEEIYSDSEATGGADDDDDEDEQLEQWACDMCTFRNHALLNICESCESVRILPGTLTNFSRPITNAAASSNALNNPTAMTGSLEHDANLAQQQLQQFALHT</sequence>
<dbReference type="SUPFAM" id="SSF90209">
    <property type="entry name" value="Ran binding protein zinc finger-like"/>
    <property type="match status" value="1"/>
</dbReference>
<dbReference type="Gene3D" id="4.10.1060.10">
    <property type="entry name" value="Zinc finger, RanBP2-type"/>
    <property type="match status" value="1"/>
</dbReference>
<dbReference type="VEuPathDB" id="VectorBase:GPPI005685"/>
<dbReference type="PROSITE" id="PS01358">
    <property type="entry name" value="ZF_RANBP2_1"/>
    <property type="match status" value="1"/>
</dbReference>
<dbReference type="InterPro" id="IPR003892">
    <property type="entry name" value="CUE"/>
</dbReference>
<feature type="compositionally biased region" description="Low complexity" evidence="7">
    <location>
        <begin position="221"/>
        <end position="232"/>
    </location>
</feature>
<dbReference type="Gene3D" id="1.10.8.10">
    <property type="entry name" value="DNA helicase RuvA subunit, C-terminal domain"/>
    <property type="match status" value="1"/>
</dbReference>
<keyword evidence="1" id="KW-0479">Metal-binding</keyword>
<dbReference type="SMART" id="SM00546">
    <property type="entry name" value="CUE"/>
    <property type="match status" value="1"/>
</dbReference>
<evidence type="ECO:0000256" key="1">
    <source>
        <dbReference type="ARBA" id="ARBA00022723"/>
    </source>
</evidence>
<dbReference type="SMART" id="SM00547">
    <property type="entry name" value="ZnF_RBZ"/>
    <property type="match status" value="1"/>
</dbReference>
<dbReference type="PROSITE" id="PS50199">
    <property type="entry name" value="ZF_RANBP2_2"/>
    <property type="match status" value="1"/>
</dbReference>
<keyword evidence="4 6" id="KW-0175">Coiled coil</keyword>
<organism evidence="10 11">
    <name type="scientific">Glossina palpalis gambiensis</name>
    <dbReference type="NCBI Taxonomy" id="67801"/>
    <lineage>
        <taxon>Eukaryota</taxon>
        <taxon>Metazoa</taxon>
        <taxon>Ecdysozoa</taxon>
        <taxon>Arthropoda</taxon>
        <taxon>Hexapoda</taxon>
        <taxon>Insecta</taxon>
        <taxon>Pterygota</taxon>
        <taxon>Neoptera</taxon>
        <taxon>Endopterygota</taxon>
        <taxon>Diptera</taxon>
        <taxon>Brachycera</taxon>
        <taxon>Muscomorpha</taxon>
        <taxon>Hippoboscoidea</taxon>
        <taxon>Glossinidae</taxon>
        <taxon>Glossina</taxon>
    </lineage>
</organism>
<dbReference type="InterPro" id="IPR001876">
    <property type="entry name" value="Znf_RanBP2"/>
</dbReference>
<feature type="domain" description="CUE" evidence="9">
    <location>
        <begin position="68"/>
        <end position="111"/>
    </location>
</feature>
<dbReference type="CDD" id="cd14362">
    <property type="entry name" value="CUE_TAB2_TAB3"/>
    <property type="match status" value="1"/>
</dbReference>
<accession>A0A1B0ARC0</accession>
<feature type="region of interest" description="Disordered" evidence="7">
    <location>
        <begin position="1"/>
        <end position="45"/>
    </location>
</feature>
<evidence type="ECO:0000256" key="5">
    <source>
        <dbReference type="PROSITE-ProRule" id="PRU00322"/>
    </source>
</evidence>
<dbReference type="InterPro" id="IPR036443">
    <property type="entry name" value="Znf_RanBP2_sf"/>
</dbReference>
<feature type="region of interest" description="Disordered" evidence="7">
    <location>
        <begin position="220"/>
        <end position="279"/>
    </location>
</feature>
<reference evidence="10" key="2">
    <citation type="submission" date="2020-05" db="UniProtKB">
        <authorList>
            <consortium name="EnsemblMetazoa"/>
        </authorList>
    </citation>
    <scope>IDENTIFICATION</scope>
    <source>
        <strain evidence="10">IAEA</strain>
    </source>
</reference>
<proteinExistence type="predicted"/>
<dbReference type="STRING" id="67801.A0A1B0ARC0"/>